<dbReference type="PANTHER" id="PTHR10677">
    <property type="entry name" value="UBIQUILIN"/>
    <property type="match status" value="1"/>
</dbReference>
<feature type="region of interest" description="Disordered" evidence="1">
    <location>
        <begin position="234"/>
        <end position="281"/>
    </location>
</feature>
<accession>A0ABQ8UI77</accession>
<feature type="domain" description="UBA" evidence="2">
    <location>
        <begin position="563"/>
        <end position="609"/>
    </location>
</feature>
<dbReference type="InterPro" id="IPR015496">
    <property type="entry name" value="Ubiquilin"/>
</dbReference>
<dbReference type="PANTHER" id="PTHR10677:SF3">
    <property type="entry name" value="FI07626P-RELATED"/>
    <property type="match status" value="1"/>
</dbReference>
<feature type="compositionally biased region" description="Low complexity" evidence="1">
    <location>
        <begin position="241"/>
        <end position="262"/>
    </location>
</feature>
<comment type="caution">
    <text evidence="4">The sequence shown here is derived from an EMBL/GenBank/DDBJ whole genome shotgun (WGS) entry which is preliminary data.</text>
</comment>
<dbReference type="InterPro" id="IPR000626">
    <property type="entry name" value="Ubiquitin-like_dom"/>
</dbReference>
<keyword evidence="5" id="KW-1185">Reference proteome</keyword>
<dbReference type="SMART" id="SM00213">
    <property type="entry name" value="UBQ"/>
    <property type="match status" value="1"/>
</dbReference>
<dbReference type="InterPro" id="IPR029071">
    <property type="entry name" value="Ubiquitin-like_domsf"/>
</dbReference>
<organism evidence="4 5">
    <name type="scientific">Paratrimastix pyriformis</name>
    <dbReference type="NCBI Taxonomy" id="342808"/>
    <lineage>
        <taxon>Eukaryota</taxon>
        <taxon>Metamonada</taxon>
        <taxon>Preaxostyla</taxon>
        <taxon>Paratrimastigidae</taxon>
        <taxon>Paratrimastix</taxon>
    </lineage>
</organism>
<evidence type="ECO:0000313" key="5">
    <source>
        <dbReference type="Proteomes" id="UP001141327"/>
    </source>
</evidence>
<dbReference type="SMART" id="SM00165">
    <property type="entry name" value="UBA"/>
    <property type="match status" value="1"/>
</dbReference>
<sequence length="831" mass="84758">MPLIVKIKTSKGENVEVECESDHITVAELKEKIANQLNCPAVDQRLIFSGHVLKDDKPLSEYGIQNEHVVHLVRAASKTSPPKPAQVAAPAPAPSRPAPAGVPGLGGLGGLGGMGGMGGMESLLQNPEMMEQIMNSPIMDSLMSNPQMLEQLFLSNPQFQEIARRNPDMAAAMRDPAIMRQTLQAMRNPRLMQEMMRHADTAMHNIEMMPGGYQHLQRFYNEVQEPFLEGAAEQARNAMGQGQQPAQPAAPAPEQTAPASAPLRNPWSPAAGAGAGGAAGSGAAAPANPFAALFGAPPASGDGAAAPSGGAAGAGAAGFPGLGGLGGLGALGGLPGMPAGADLGSMMQLMNNPVFSGMLEGILNNPEAFNQMMRNNPLVPMMTAGNPMMAGLFQNPEVLRQSMLSMMRLQRAMRPQQQQGAAGAAPAGFPDFSALFNMAGPAANPPTSPAPAAAPAAPAAAPASDAPAAPAPPAAGAEAPAPASGTAAPAAPAAAPAAFDFNSLFAALGVPPAAGGATGGAGAAQSPMGGLANLMAMFGGAPPASSPAPAGTPSSPARPAAPTVAPEVRFARELEQLHEMGFMDDTANVRALTLTNGSIQLALERLFADVFNGSWEPVCGWDVAGSLWPETREYLKFLQRAKHAPIGTIGFRVALGMLQNAPPHRTVPLAFSNQKIPLVNPAGSRSVAVDLWGTQLRPDLVAGVDDAWRSPLTLAQDVAHRGGQQETRETVIPTPVILSLAPAASPAASTTAATPPGAPVFAAPATATAPGDTSGSLPSPADPTAPAPEVIRYLLARNDVTLRVAHHLAMYATYAFCPTSSGPSSRESPGG</sequence>
<dbReference type="Proteomes" id="UP001141327">
    <property type="component" value="Unassembled WGS sequence"/>
</dbReference>
<feature type="domain" description="Ubiquitin-like" evidence="3">
    <location>
        <begin position="3"/>
        <end position="73"/>
    </location>
</feature>
<feature type="region of interest" description="Disordered" evidence="1">
    <location>
        <begin position="747"/>
        <end position="784"/>
    </location>
</feature>
<proteinExistence type="predicted"/>
<dbReference type="Gene3D" id="1.10.8.10">
    <property type="entry name" value="DNA helicase RuvA subunit, C-terminal domain"/>
    <property type="match status" value="1"/>
</dbReference>
<protein>
    <submittedName>
        <fullName evidence="4">Ubiquitin family protein</fullName>
    </submittedName>
</protein>
<dbReference type="SUPFAM" id="SSF54236">
    <property type="entry name" value="Ubiquitin-like"/>
    <property type="match status" value="1"/>
</dbReference>
<dbReference type="PROSITE" id="PS50030">
    <property type="entry name" value="UBA"/>
    <property type="match status" value="1"/>
</dbReference>
<dbReference type="InterPro" id="IPR015940">
    <property type="entry name" value="UBA"/>
</dbReference>
<feature type="region of interest" description="Disordered" evidence="1">
    <location>
        <begin position="542"/>
        <end position="562"/>
    </location>
</feature>
<dbReference type="InterPro" id="IPR006636">
    <property type="entry name" value="STI1_HS-bd"/>
</dbReference>
<dbReference type="Pfam" id="PF23195">
    <property type="entry name" value="UBQLN1"/>
    <property type="match status" value="2"/>
</dbReference>
<dbReference type="Gene3D" id="3.10.20.90">
    <property type="entry name" value="Phosphatidylinositol 3-kinase Catalytic Subunit, Chain A, domain 1"/>
    <property type="match status" value="1"/>
</dbReference>
<evidence type="ECO:0000256" key="1">
    <source>
        <dbReference type="SAM" id="MobiDB-lite"/>
    </source>
</evidence>
<name>A0ABQ8UI77_9EUKA</name>
<dbReference type="Gene3D" id="1.10.260.100">
    <property type="match status" value="1"/>
</dbReference>
<feature type="region of interest" description="Disordered" evidence="1">
    <location>
        <begin position="76"/>
        <end position="106"/>
    </location>
</feature>
<dbReference type="SMART" id="SM00727">
    <property type="entry name" value="STI1"/>
    <property type="match status" value="4"/>
</dbReference>
<feature type="compositionally biased region" description="Low complexity" evidence="1">
    <location>
        <begin position="450"/>
        <end position="489"/>
    </location>
</feature>
<feature type="region of interest" description="Disordered" evidence="1">
    <location>
        <begin position="443"/>
        <end position="489"/>
    </location>
</feature>
<evidence type="ECO:0000313" key="4">
    <source>
        <dbReference type="EMBL" id="KAJ4458937.1"/>
    </source>
</evidence>
<feature type="compositionally biased region" description="Low complexity" evidence="1">
    <location>
        <begin position="747"/>
        <end position="776"/>
    </location>
</feature>
<dbReference type="InterPro" id="IPR009060">
    <property type="entry name" value="UBA-like_sf"/>
</dbReference>
<reference evidence="4" key="1">
    <citation type="journal article" date="2022" name="bioRxiv">
        <title>Genomics of Preaxostyla Flagellates Illuminates Evolutionary Transitions and the Path Towards Mitochondrial Loss.</title>
        <authorList>
            <person name="Novak L.V.F."/>
            <person name="Treitli S.C."/>
            <person name="Pyrih J."/>
            <person name="Halakuc P."/>
            <person name="Pipaliya S.V."/>
            <person name="Vacek V."/>
            <person name="Brzon O."/>
            <person name="Soukal P."/>
            <person name="Eme L."/>
            <person name="Dacks J.B."/>
            <person name="Karnkowska A."/>
            <person name="Elias M."/>
            <person name="Hampl V."/>
        </authorList>
    </citation>
    <scope>NUCLEOTIDE SEQUENCE</scope>
    <source>
        <strain evidence="4">RCP-MX</strain>
    </source>
</reference>
<evidence type="ECO:0000259" key="2">
    <source>
        <dbReference type="PROSITE" id="PS50030"/>
    </source>
</evidence>
<dbReference type="EMBL" id="JAPMOS010000024">
    <property type="protein sequence ID" value="KAJ4458937.1"/>
    <property type="molecule type" value="Genomic_DNA"/>
</dbReference>
<dbReference type="SUPFAM" id="SSF46934">
    <property type="entry name" value="UBA-like"/>
    <property type="match status" value="1"/>
</dbReference>
<evidence type="ECO:0000259" key="3">
    <source>
        <dbReference type="PROSITE" id="PS50053"/>
    </source>
</evidence>
<dbReference type="PROSITE" id="PS50053">
    <property type="entry name" value="UBIQUITIN_2"/>
    <property type="match status" value="1"/>
</dbReference>
<gene>
    <name evidence="4" type="ORF">PAPYR_5220</name>
</gene>
<dbReference type="Pfam" id="PF00240">
    <property type="entry name" value="ubiquitin"/>
    <property type="match status" value="1"/>
</dbReference>